<sequence length="93" mass="11327">MLTYQFDSSTLSIQESKVEGDYEFRIHVQEEEQHQAMRDIRHYFAENRVHTDVLFYTQIDHGYQVIVRQDYYVAFVLQLFAYRLLTQVAWKDN</sequence>
<dbReference type="OrthoDB" id="2941641at2"/>
<protein>
    <submittedName>
        <fullName evidence="1">Uncharacterized protein</fullName>
    </submittedName>
</protein>
<keyword evidence="2" id="KW-1185">Reference proteome</keyword>
<accession>A0A3M8DSG4</accession>
<gene>
    <name evidence="1" type="ORF">EDM56_05840</name>
</gene>
<organism evidence="1 2">
    <name type="scientific">Brevibacillus fluminis</name>
    <dbReference type="NCBI Taxonomy" id="511487"/>
    <lineage>
        <taxon>Bacteria</taxon>
        <taxon>Bacillati</taxon>
        <taxon>Bacillota</taxon>
        <taxon>Bacilli</taxon>
        <taxon>Bacillales</taxon>
        <taxon>Paenibacillaceae</taxon>
        <taxon>Brevibacillus</taxon>
    </lineage>
</organism>
<comment type="caution">
    <text evidence="1">The sequence shown here is derived from an EMBL/GenBank/DDBJ whole genome shotgun (WGS) entry which is preliminary data.</text>
</comment>
<reference evidence="1 2" key="1">
    <citation type="submission" date="2018-10" db="EMBL/GenBank/DDBJ databases">
        <title>Phylogenomics of Brevibacillus.</title>
        <authorList>
            <person name="Dunlap C."/>
        </authorList>
    </citation>
    <scope>NUCLEOTIDE SEQUENCE [LARGE SCALE GENOMIC DNA]</scope>
    <source>
        <strain evidence="1 2">JCM 15716</strain>
    </source>
</reference>
<name>A0A3M8DSG4_9BACL</name>
<dbReference type="Proteomes" id="UP000271031">
    <property type="component" value="Unassembled WGS sequence"/>
</dbReference>
<dbReference type="RefSeq" id="WP_122916958.1">
    <property type="nucleotide sequence ID" value="NZ_RHHQ01000006.1"/>
</dbReference>
<proteinExistence type="predicted"/>
<dbReference type="EMBL" id="RHHQ01000006">
    <property type="protein sequence ID" value="RNB91106.1"/>
    <property type="molecule type" value="Genomic_DNA"/>
</dbReference>
<evidence type="ECO:0000313" key="2">
    <source>
        <dbReference type="Proteomes" id="UP000271031"/>
    </source>
</evidence>
<evidence type="ECO:0000313" key="1">
    <source>
        <dbReference type="EMBL" id="RNB91106.1"/>
    </source>
</evidence>
<dbReference type="AlphaFoldDB" id="A0A3M8DSG4"/>